<feature type="chain" id="PRO_5004934924" evidence="3">
    <location>
        <begin position="35"/>
        <end position="266"/>
    </location>
</feature>
<evidence type="ECO:0000313" key="4">
    <source>
        <dbReference type="EMBL" id="EXJ76874.1"/>
    </source>
</evidence>
<evidence type="ECO:0000256" key="3">
    <source>
        <dbReference type="SAM" id="SignalP"/>
    </source>
</evidence>
<reference evidence="4 5" key="1">
    <citation type="submission" date="2013-03" db="EMBL/GenBank/DDBJ databases">
        <title>The Genome Sequence of Capronia epimyces CBS 606.96.</title>
        <authorList>
            <consortium name="The Broad Institute Genomics Platform"/>
            <person name="Cuomo C."/>
            <person name="de Hoog S."/>
            <person name="Gorbushina A."/>
            <person name="Walker B."/>
            <person name="Young S.K."/>
            <person name="Zeng Q."/>
            <person name="Gargeya S."/>
            <person name="Fitzgerald M."/>
            <person name="Haas B."/>
            <person name="Abouelleil A."/>
            <person name="Allen A.W."/>
            <person name="Alvarado L."/>
            <person name="Arachchi H.M."/>
            <person name="Berlin A.M."/>
            <person name="Chapman S.B."/>
            <person name="Gainer-Dewar J."/>
            <person name="Goldberg J."/>
            <person name="Griggs A."/>
            <person name="Gujja S."/>
            <person name="Hansen M."/>
            <person name="Howarth C."/>
            <person name="Imamovic A."/>
            <person name="Ireland A."/>
            <person name="Larimer J."/>
            <person name="McCowan C."/>
            <person name="Murphy C."/>
            <person name="Pearson M."/>
            <person name="Poon T.W."/>
            <person name="Priest M."/>
            <person name="Roberts A."/>
            <person name="Saif S."/>
            <person name="Shea T."/>
            <person name="Sisk P."/>
            <person name="Sykes S."/>
            <person name="Wortman J."/>
            <person name="Nusbaum C."/>
            <person name="Birren B."/>
        </authorList>
    </citation>
    <scope>NUCLEOTIDE SEQUENCE [LARGE SCALE GENOMIC DNA]</scope>
    <source>
        <strain evidence="4 5">CBS 606.96</strain>
    </source>
</reference>
<feature type="region of interest" description="Disordered" evidence="1">
    <location>
        <begin position="170"/>
        <end position="211"/>
    </location>
</feature>
<accession>W9Y353</accession>
<feature type="transmembrane region" description="Helical" evidence="2">
    <location>
        <begin position="70"/>
        <end position="95"/>
    </location>
</feature>
<feature type="region of interest" description="Disordered" evidence="1">
    <location>
        <begin position="120"/>
        <end position="141"/>
    </location>
</feature>
<organism evidence="4 5">
    <name type="scientific">Capronia epimyces CBS 606.96</name>
    <dbReference type="NCBI Taxonomy" id="1182542"/>
    <lineage>
        <taxon>Eukaryota</taxon>
        <taxon>Fungi</taxon>
        <taxon>Dikarya</taxon>
        <taxon>Ascomycota</taxon>
        <taxon>Pezizomycotina</taxon>
        <taxon>Eurotiomycetes</taxon>
        <taxon>Chaetothyriomycetidae</taxon>
        <taxon>Chaetothyriales</taxon>
        <taxon>Herpotrichiellaceae</taxon>
        <taxon>Capronia</taxon>
    </lineage>
</organism>
<dbReference type="Proteomes" id="UP000019478">
    <property type="component" value="Unassembled WGS sequence"/>
</dbReference>
<feature type="non-terminal residue" evidence="4">
    <location>
        <position position="1"/>
    </location>
</feature>
<dbReference type="EMBL" id="AMGY01000012">
    <property type="protein sequence ID" value="EXJ76874.1"/>
    <property type="molecule type" value="Genomic_DNA"/>
</dbReference>
<dbReference type="OrthoDB" id="4120535at2759"/>
<evidence type="ECO:0000256" key="1">
    <source>
        <dbReference type="SAM" id="MobiDB-lite"/>
    </source>
</evidence>
<evidence type="ECO:0000313" key="5">
    <source>
        <dbReference type="Proteomes" id="UP000019478"/>
    </source>
</evidence>
<proteinExistence type="predicted"/>
<keyword evidence="2" id="KW-1133">Transmembrane helix</keyword>
<feature type="non-terminal residue" evidence="4">
    <location>
        <position position="266"/>
    </location>
</feature>
<keyword evidence="5" id="KW-1185">Reference proteome</keyword>
<evidence type="ECO:0000256" key="2">
    <source>
        <dbReference type="SAM" id="Phobius"/>
    </source>
</evidence>
<dbReference type="AlphaFoldDB" id="W9Y353"/>
<keyword evidence="2" id="KW-0812">Transmembrane</keyword>
<dbReference type="HOGENOM" id="CLU_068914_0_0_1"/>
<name>W9Y353_9EURO</name>
<protein>
    <submittedName>
        <fullName evidence="4">Uncharacterized protein</fullName>
    </submittedName>
</protein>
<comment type="caution">
    <text evidence="4">The sequence shown here is derived from an EMBL/GenBank/DDBJ whole genome shotgun (WGS) entry which is preliminary data.</text>
</comment>
<keyword evidence="3" id="KW-0732">Signal</keyword>
<sequence length="266" mass="29561">RGSFCVLRSASQTMATKSPILGLLLLFAVPRVLTSPISQIRTPDVGVLSFAELAQQTFRQILELGFLRGVLASLMVLGCLVCLLICILSGLATYLRRNETQLWDKPDGIQQHSAQEKMQIYSRDEGSSQFPEQTRHLRRPKSRSRIIQYLFRHHFSPVAKINIRTSSSLRKATSLPLPPSSSSRSPGTTSSPPSPSTPLRSALSKSPPPPRRFSKAQFFLFRTARSSLSPSPKSVRWADQLQVAVMADIEMNIQSLDPEFETDIGL</sequence>
<feature type="signal peptide" evidence="3">
    <location>
        <begin position="1"/>
        <end position="34"/>
    </location>
</feature>
<dbReference type="GeneID" id="19174599"/>
<keyword evidence="2" id="KW-0472">Membrane</keyword>
<feature type="compositionally biased region" description="Low complexity" evidence="1">
    <location>
        <begin position="172"/>
        <end position="204"/>
    </location>
</feature>
<dbReference type="RefSeq" id="XP_007738799.1">
    <property type="nucleotide sequence ID" value="XM_007740609.1"/>
</dbReference>
<gene>
    <name evidence="4" type="ORF">A1O3_10519</name>
</gene>